<gene>
    <name evidence="2" type="ORF">BRYFOR_05993</name>
</gene>
<dbReference type="InterPro" id="IPR036101">
    <property type="entry name" value="CarD-like/TRCF_RID_sf"/>
</dbReference>
<dbReference type="Gene3D" id="1.20.58.1290">
    <property type="entry name" value="CarD-like, C-terminal domain"/>
    <property type="match status" value="1"/>
</dbReference>
<dbReference type="AlphaFoldDB" id="C6LBJ8"/>
<accession>C6LBJ8</accession>
<dbReference type="Pfam" id="PF02559">
    <property type="entry name" value="CarD_TRCF_RID"/>
    <property type="match status" value="1"/>
</dbReference>
<dbReference type="eggNOG" id="COG1329">
    <property type="taxonomic scope" value="Bacteria"/>
</dbReference>
<dbReference type="Gene3D" id="2.40.10.170">
    <property type="match status" value="1"/>
</dbReference>
<reference evidence="2" key="1">
    <citation type="submission" date="2009-07" db="EMBL/GenBank/DDBJ databases">
        <authorList>
            <person name="Weinstock G."/>
            <person name="Sodergren E."/>
            <person name="Clifton S."/>
            <person name="Fulton L."/>
            <person name="Fulton B."/>
            <person name="Courtney L."/>
            <person name="Fronick C."/>
            <person name="Harrison M."/>
            <person name="Strong C."/>
            <person name="Farmer C."/>
            <person name="Delahaunty K."/>
            <person name="Markovic C."/>
            <person name="Hall O."/>
            <person name="Minx P."/>
            <person name="Tomlinson C."/>
            <person name="Mitreva M."/>
            <person name="Nelson J."/>
            <person name="Hou S."/>
            <person name="Wollam A."/>
            <person name="Pepin K.H."/>
            <person name="Johnson M."/>
            <person name="Bhonagiri V."/>
            <person name="Nash W.E."/>
            <person name="Warren W."/>
            <person name="Chinwalla A."/>
            <person name="Mardis E.R."/>
            <person name="Wilson R.K."/>
        </authorList>
    </citation>
    <scope>NUCLEOTIDE SEQUENCE [LARGE SCALE GENOMIC DNA]</scope>
    <source>
        <strain evidence="2">DSM 14469</strain>
    </source>
</reference>
<protein>
    <submittedName>
        <fullName evidence="2">CarD-like protein</fullName>
    </submittedName>
</protein>
<comment type="caution">
    <text evidence="2">The sequence shown here is derived from an EMBL/GenBank/DDBJ whole genome shotgun (WGS) entry which is preliminary data.</text>
</comment>
<keyword evidence="3" id="KW-1185">Reference proteome</keyword>
<dbReference type="SUPFAM" id="SSF141259">
    <property type="entry name" value="CarD-like"/>
    <property type="match status" value="1"/>
</dbReference>
<proteinExistence type="predicted"/>
<dbReference type="Proteomes" id="UP000005561">
    <property type="component" value="Unassembled WGS sequence"/>
</dbReference>
<evidence type="ECO:0000313" key="3">
    <source>
        <dbReference type="Proteomes" id="UP000005561"/>
    </source>
</evidence>
<dbReference type="EMBL" id="ACCL02000004">
    <property type="protein sequence ID" value="EET61801.1"/>
    <property type="molecule type" value="Genomic_DNA"/>
</dbReference>
<organism evidence="2 3">
    <name type="scientific">Marvinbryantia formatexigens DSM 14469</name>
    <dbReference type="NCBI Taxonomy" id="478749"/>
    <lineage>
        <taxon>Bacteria</taxon>
        <taxon>Bacillati</taxon>
        <taxon>Bacillota</taxon>
        <taxon>Clostridia</taxon>
        <taxon>Lachnospirales</taxon>
        <taxon>Lachnospiraceae</taxon>
        <taxon>Marvinbryantia</taxon>
    </lineage>
</organism>
<name>C6LBJ8_9FIRM</name>
<dbReference type="STRING" id="168384.SAMN05660368_00637"/>
<dbReference type="SMART" id="SM01058">
    <property type="entry name" value="CarD_TRCF"/>
    <property type="match status" value="1"/>
</dbReference>
<evidence type="ECO:0000313" key="2">
    <source>
        <dbReference type="EMBL" id="EET61801.1"/>
    </source>
</evidence>
<evidence type="ECO:0000259" key="1">
    <source>
        <dbReference type="SMART" id="SM01058"/>
    </source>
</evidence>
<dbReference type="InterPro" id="IPR003711">
    <property type="entry name" value="CarD-like/TRCF_RID"/>
</dbReference>
<feature type="domain" description="CarD-like/TRCF RNAP-interacting" evidence="1">
    <location>
        <begin position="51"/>
        <end position="163"/>
    </location>
</feature>
<dbReference type="InterPro" id="IPR042215">
    <property type="entry name" value="CarD-like_C"/>
</dbReference>
<sequence>MAGPVGGQWSRADIHLASFAAAVRRERFLQQDAGFPVQAVSERNWQQEGTMFEVNNYVVKYNSGVCKVEDVLDGQKADFKDNKMYYLLIPLAEKSARIYIPLERGEKVLRRVLTYEEATELISRIPSIGMEFSQNDKLRELEYKEALQSLDCERMVQIIKDIYGRKKRREIRGKKTTATDEKYFRQAEHALYMELAFSLGCREEDIPGLITEKIKTGDKRES</sequence>